<dbReference type="Gene3D" id="1.10.760.10">
    <property type="entry name" value="Cytochrome c-like domain"/>
    <property type="match status" value="1"/>
</dbReference>
<evidence type="ECO:0000259" key="5">
    <source>
        <dbReference type="PROSITE" id="PS51007"/>
    </source>
</evidence>
<dbReference type="Proteomes" id="UP001162891">
    <property type="component" value="Chromosome"/>
</dbReference>
<evidence type="ECO:0000256" key="2">
    <source>
        <dbReference type="ARBA" id="ARBA00022723"/>
    </source>
</evidence>
<dbReference type="PANTHER" id="PTHR40394:SF2">
    <property type="entry name" value="QUINOL:CYTOCHROME C OXIDOREDUCTASE MEMBRANE PROTEIN"/>
    <property type="match status" value="1"/>
</dbReference>
<organism evidence="6 7">
    <name type="scientific">Anaeromyxobacter oryzae</name>
    <dbReference type="NCBI Taxonomy" id="2918170"/>
    <lineage>
        <taxon>Bacteria</taxon>
        <taxon>Pseudomonadati</taxon>
        <taxon>Myxococcota</taxon>
        <taxon>Myxococcia</taxon>
        <taxon>Myxococcales</taxon>
        <taxon>Cystobacterineae</taxon>
        <taxon>Anaeromyxobacteraceae</taxon>
        <taxon>Anaeromyxobacter</taxon>
    </lineage>
</organism>
<evidence type="ECO:0000313" key="6">
    <source>
        <dbReference type="EMBL" id="BDG04473.1"/>
    </source>
</evidence>
<evidence type="ECO:0000256" key="1">
    <source>
        <dbReference type="ARBA" id="ARBA00022617"/>
    </source>
</evidence>
<evidence type="ECO:0000256" key="4">
    <source>
        <dbReference type="PROSITE-ProRule" id="PRU00433"/>
    </source>
</evidence>
<name>A0ABM7WY76_9BACT</name>
<protein>
    <recommendedName>
        <fullName evidence="5">Cytochrome c domain-containing protein</fullName>
    </recommendedName>
</protein>
<dbReference type="SUPFAM" id="SSF46626">
    <property type="entry name" value="Cytochrome c"/>
    <property type="match status" value="1"/>
</dbReference>
<feature type="domain" description="Cytochrome c" evidence="5">
    <location>
        <begin position="82"/>
        <end position="165"/>
    </location>
</feature>
<accession>A0ABM7WY76</accession>
<keyword evidence="3 4" id="KW-0408">Iron</keyword>
<dbReference type="InterPro" id="IPR009056">
    <property type="entry name" value="Cyt_c-like_dom"/>
</dbReference>
<dbReference type="PROSITE" id="PS51007">
    <property type="entry name" value="CYTC"/>
    <property type="match status" value="1"/>
</dbReference>
<evidence type="ECO:0000256" key="3">
    <source>
        <dbReference type="ARBA" id="ARBA00023004"/>
    </source>
</evidence>
<reference evidence="7" key="1">
    <citation type="journal article" date="2022" name="Int. J. Syst. Evol. Microbiol.">
        <title>Anaeromyxobacter oryzae sp. nov., Anaeromyxobacter diazotrophicus sp. nov. and Anaeromyxobacter paludicola sp. nov., isolated from paddy soils.</title>
        <authorList>
            <person name="Itoh H."/>
            <person name="Xu Z."/>
            <person name="Mise K."/>
            <person name="Masuda Y."/>
            <person name="Ushijima N."/>
            <person name="Hayakawa C."/>
            <person name="Shiratori Y."/>
            <person name="Senoo K."/>
        </authorList>
    </citation>
    <scope>NUCLEOTIDE SEQUENCE [LARGE SCALE GENOMIC DNA]</scope>
    <source>
        <strain evidence="7">Red232</strain>
    </source>
</reference>
<keyword evidence="7" id="KW-1185">Reference proteome</keyword>
<dbReference type="PROSITE" id="PS51257">
    <property type="entry name" value="PROKAR_LIPOPROTEIN"/>
    <property type="match status" value="1"/>
</dbReference>
<evidence type="ECO:0000313" key="7">
    <source>
        <dbReference type="Proteomes" id="UP001162891"/>
    </source>
</evidence>
<proteinExistence type="predicted"/>
<dbReference type="Pfam" id="PF13442">
    <property type="entry name" value="Cytochrome_CBB3"/>
    <property type="match status" value="1"/>
</dbReference>
<keyword evidence="1 4" id="KW-0349">Heme</keyword>
<gene>
    <name evidence="6" type="ORF">AMOR_34690</name>
</gene>
<sequence length="188" mass="20825">MTRRLALVALLALTACPRLDPMQRQQKYKAYQESRFTADGLAMMHPPPGTVPYGPPLEPAVATGRGPDGKPLAVMPVKIDAALLARGRLRFDTNCAICHGVLGDGESQVALNMSLRRPPSLHLYRDRPDGYIFQVISQGFGLMPSYAHLTVQDRWAVVAYVRALQLSQHATVEQVPQEARQRLEKEGR</sequence>
<keyword evidence="2 4" id="KW-0479">Metal-binding</keyword>
<dbReference type="InterPro" id="IPR036909">
    <property type="entry name" value="Cyt_c-like_dom_sf"/>
</dbReference>
<dbReference type="PANTHER" id="PTHR40394">
    <property type="entry name" value="LIPOPROTEIN-RELATED"/>
    <property type="match status" value="1"/>
</dbReference>
<dbReference type="RefSeq" id="WP_248352859.1">
    <property type="nucleotide sequence ID" value="NZ_AP025591.1"/>
</dbReference>
<dbReference type="EMBL" id="AP025591">
    <property type="protein sequence ID" value="BDG04473.1"/>
    <property type="molecule type" value="Genomic_DNA"/>
</dbReference>